<dbReference type="PANTHER" id="PTHR38105:SF5">
    <property type="entry name" value="OUTER MEMBRANE PROTEIN"/>
    <property type="match status" value="1"/>
</dbReference>
<keyword evidence="3" id="KW-1185">Reference proteome</keyword>
<evidence type="ECO:0000313" key="2">
    <source>
        <dbReference type="EMBL" id="GLR02941.1"/>
    </source>
</evidence>
<keyword evidence="1" id="KW-0732">Signal</keyword>
<organism evidence="2 3">
    <name type="scientific">Vibrio hyugaensis</name>
    <dbReference type="NCBI Taxonomy" id="1534743"/>
    <lineage>
        <taxon>Bacteria</taxon>
        <taxon>Pseudomonadati</taxon>
        <taxon>Pseudomonadota</taxon>
        <taxon>Gammaproteobacteria</taxon>
        <taxon>Vibrionales</taxon>
        <taxon>Vibrionaceae</taxon>
        <taxon>Vibrio</taxon>
    </lineage>
</organism>
<comment type="caution">
    <text evidence="2">The sequence shown here is derived from an EMBL/GenBank/DDBJ whole genome shotgun (WGS) entry which is preliminary data.</text>
</comment>
<dbReference type="InterPro" id="IPR009331">
    <property type="entry name" value="Oligogalacturonate-sp_porin"/>
</dbReference>
<sequence>MRAATLKTMYLQWNITMKSKKQIALAIATTLFAGSISAASLDFREEYKHDSEDWAGRIKIGGSTGNHYYGVEMKHSGNLSELQRGDSEFEYGYHFKFDNNWRVTTSMPITFGDEAVTYKPQVRVQYKFDSGITTKLRYRHEFRNYASGKTSTGLDGKQHDSLNASKITGNIDYNWNAWQFGFEANYKEDFFSNEWKLGNRDGKYEWDYNLKVGYKEKGWDWRPYVEFGNVQCNSSCDDSSSRQLRSRVGVTYSF</sequence>
<proteinExistence type="predicted"/>
<dbReference type="Pfam" id="PF06178">
    <property type="entry name" value="KdgM"/>
    <property type="match status" value="1"/>
</dbReference>
<evidence type="ECO:0000313" key="3">
    <source>
        <dbReference type="Proteomes" id="UP001156669"/>
    </source>
</evidence>
<dbReference type="Gene3D" id="2.40.160.40">
    <property type="entry name" value="monomeric porin ompg"/>
    <property type="match status" value="1"/>
</dbReference>
<dbReference type="InterPro" id="IPR053713">
    <property type="entry name" value="Bact_OM_Channel_sf"/>
</dbReference>
<dbReference type="PANTHER" id="PTHR38105">
    <property type="entry name" value="OUTER MEMBRANE PROTEIN-RELATED-RELATED"/>
    <property type="match status" value="1"/>
</dbReference>
<dbReference type="Proteomes" id="UP001156669">
    <property type="component" value="Unassembled WGS sequence"/>
</dbReference>
<evidence type="ECO:0000256" key="1">
    <source>
        <dbReference type="ARBA" id="ARBA00022729"/>
    </source>
</evidence>
<name>A0ABQ5XW43_9VIBR</name>
<protein>
    <submittedName>
        <fullName evidence="2">Porin</fullName>
    </submittedName>
</protein>
<reference evidence="3" key="1">
    <citation type="journal article" date="2019" name="Int. J. Syst. Evol. Microbiol.">
        <title>The Global Catalogue of Microorganisms (GCM) 10K type strain sequencing project: providing services to taxonomists for standard genome sequencing and annotation.</title>
        <authorList>
            <consortium name="The Broad Institute Genomics Platform"/>
            <consortium name="The Broad Institute Genome Sequencing Center for Infectious Disease"/>
            <person name="Wu L."/>
            <person name="Ma J."/>
        </authorList>
    </citation>
    <scope>NUCLEOTIDE SEQUENCE [LARGE SCALE GENOMIC DNA]</scope>
    <source>
        <strain evidence="3">NBRC 110633</strain>
    </source>
</reference>
<accession>A0ABQ5XW43</accession>
<gene>
    <name evidence="2" type="ORF">GCM10007906_05280</name>
</gene>
<dbReference type="EMBL" id="BSOE01000010">
    <property type="protein sequence ID" value="GLR02941.1"/>
    <property type="molecule type" value="Genomic_DNA"/>
</dbReference>